<evidence type="ECO:0000256" key="4">
    <source>
        <dbReference type="ARBA" id="ARBA00012870"/>
    </source>
</evidence>
<evidence type="ECO:0000256" key="9">
    <source>
        <dbReference type="ARBA" id="ARBA00023098"/>
    </source>
</evidence>
<comment type="similarity">
    <text evidence="3">Belongs to the acyl-CoA oxidase family.</text>
</comment>
<name>A0A7J9G4J7_9ROSI</name>
<dbReference type="FunFam" id="2.40.110.10:FF:000005">
    <property type="entry name" value="Acyl-coenzyme A oxidase"/>
    <property type="match status" value="1"/>
</dbReference>
<dbReference type="GO" id="GO:0055088">
    <property type="term" value="P:lipid homeostasis"/>
    <property type="evidence" value="ECO:0007669"/>
    <property type="project" value="TreeGrafter"/>
</dbReference>
<dbReference type="GO" id="GO:0071949">
    <property type="term" value="F:FAD binding"/>
    <property type="evidence" value="ECO:0007669"/>
    <property type="project" value="InterPro"/>
</dbReference>
<dbReference type="InterPro" id="IPR046373">
    <property type="entry name" value="Acyl-CoA_Oxase/DH_mid-dom_sf"/>
</dbReference>
<keyword evidence="10" id="KW-0576">Peroxisome</keyword>
<keyword evidence="9" id="KW-0443">Lipid metabolism</keyword>
<dbReference type="InterPro" id="IPR009100">
    <property type="entry name" value="AcylCoA_DH/oxidase_NM_dom_sf"/>
</dbReference>
<evidence type="ECO:0000256" key="7">
    <source>
        <dbReference type="ARBA" id="ARBA00022832"/>
    </source>
</evidence>
<dbReference type="EMBL" id="JABFAD010000002">
    <property type="protein sequence ID" value="MBA0791715.1"/>
    <property type="molecule type" value="Genomic_DNA"/>
</dbReference>
<dbReference type="Pfam" id="PF22924">
    <property type="entry name" value="ACOX_C_alpha1"/>
    <property type="match status" value="1"/>
</dbReference>
<evidence type="ECO:0000256" key="6">
    <source>
        <dbReference type="ARBA" id="ARBA00022827"/>
    </source>
</evidence>
<keyword evidence="8" id="KW-0560">Oxidoreductase</keyword>
<dbReference type="GO" id="GO:0005777">
    <property type="term" value="C:peroxisome"/>
    <property type="evidence" value="ECO:0007669"/>
    <property type="project" value="UniProtKB-SubCell"/>
</dbReference>
<protein>
    <recommendedName>
        <fullName evidence="4">acyl-CoA oxidase</fullName>
        <ecNumber evidence="4">1.3.3.6</ecNumber>
    </recommendedName>
</protein>
<dbReference type="InterPro" id="IPR055060">
    <property type="entry name" value="ACOX_C_alpha1"/>
</dbReference>
<dbReference type="InterPro" id="IPR006091">
    <property type="entry name" value="Acyl-CoA_Oxase/DH_mid-dom"/>
</dbReference>
<evidence type="ECO:0000313" key="13">
    <source>
        <dbReference type="EMBL" id="MBA0791715.1"/>
    </source>
</evidence>
<dbReference type="EC" id="1.3.3.6" evidence="4"/>
<evidence type="ECO:0000256" key="3">
    <source>
        <dbReference type="ARBA" id="ARBA00006288"/>
    </source>
</evidence>
<proteinExistence type="inferred from homology"/>
<keyword evidence="7" id="KW-0276">Fatty acid metabolism</keyword>
<dbReference type="Proteomes" id="UP000593560">
    <property type="component" value="Unassembled WGS sequence"/>
</dbReference>
<dbReference type="SUPFAM" id="SSF47203">
    <property type="entry name" value="Acyl-CoA dehydrogenase C-terminal domain-like"/>
    <property type="match status" value="1"/>
</dbReference>
<keyword evidence="5" id="KW-0285">Flavoprotein</keyword>
<dbReference type="GO" id="GO:0033540">
    <property type="term" value="P:fatty acid beta-oxidation using acyl-CoA oxidase"/>
    <property type="evidence" value="ECO:0007669"/>
    <property type="project" value="TreeGrafter"/>
</dbReference>
<dbReference type="FunFam" id="1.20.140.10:FF:000010">
    <property type="entry name" value="Acyl-coenzyme A oxidase"/>
    <property type="match status" value="1"/>
</dbReference>
<feature type="domain" description="Acyl-CoA oxidase/dehydrogenase middle" evidence="11">
    <location>
        <begin position="11"/>
        <end position="120"/>
    </location>
</feature>
<dbReference type="InterPro" id="IPR036250">
    <property type="entry name" value="AcylCo_DH-like_C"/>
</dbReference>
<evidence type="ECO:0000256" key="10">
    <source>
        <dbReference type="ARBA" id="ARBA00023140"/>
    </source>
</evidence>
<sequence>MDTENYSIKGCFAMTELGHGSNVRGLETVTTYDSNTGEFVINTPCESAQKYWIGGAANHATHTVVFSQLHINGTNQGVHAFIVQIRDADGNICPNIRIVDCGHKIGLNGVDNGRIWFDNVRVPRENLLNSVADVSPDGKYLSSIENPDQRFAAFMAPLTVGRVNIAISSVYQSKVALATSIRYALTRRAFSLKQNEPEVLLLDYPSHQRRLFPLVAKTYAMSFAANYLKMLYVKRTPQSNKIIHIVSSSFKATFTWNNMQILQECREACGGQGLKTENRVGQLKGEYDVQSTFEGDNLILMQQVNKNLDDWPRS</sequence>
<keyword evidence="14" id="KW-1185">Reference proteome</keyword>
<evidence type="ECO:0000256" key="8">
    <source>
        <dbReference type="ARBA" id="ARBA00023002"/>
    </source>
</evidence>
<evidence type="ECO:0000256" key="2">
    <source>
        <dbReference type="ARBA" id="ARBA00004275"/>
    </source>
</evidence>
<dbReference type="GO" id="GO:0003997">
    <property type="term" value="F:acyl-CoA oxidase activity"/>
    <property type="evidence" value="ECO:0007669"/>
    <property type="project" value="UniProtKB-EC"/>
</dbReference>
<gene>
    <name evidence="13" type="ORF">Gohar_016281</name>
</gene>
<dbReference type="SUPFAM" id="SSF56645">
    <property type="entry name" value="Acyl-CoA dehydrogenase NM domain-like"/>
    <property type="match status" value="1"/>
</dbReference>
<dbReference type="InterPro" id="IPR012258">
    <property type="entry name" value="Acyl-CoA_oxidase"/>
</dbReference>
<comment type="subcellular location">
    <subcellularLocation>
        <location evidence="2">Peroxisome</location>
    </subcellularLocation>
</comment>
<dbReference type="Gene3D" id="1.20.140.10">
    <property type="entry name" value="Butyryl-CoA Dehydrogenase, subunit A, domain 3"/>
    <property type="match status" value="1"/>
</dbReference>
<dbReference type="PANTHER" id="PTHR10909">
    <property type="entry name" value="ELECTRON TRANSPORT OXIDOREDUCTASE"/>
    <property type="match status" value="1"/>
</dbReference>
<dbReference type="Gene3D" id="2.40.110.10">
    <property type="entry name" value="Butyryl-CoA Dehydrogenase, subunit A, domain 2"/>
    <property type="match status" value="1"/>
</dbReference>
<dbReference type="Pfam" id="PF02770">
    <property type="entry name" value="Acyl-CoA_dh_M"/>
    <property type="match status" value="1"/>
</dbReference>
<dbReference type="GO" id="GO:0005504">
    <property type="term" value="F:fatty acid binding"/>
    <property type="evidence" value="ECO:0007669"/>
    <property type="project" value="TreeGrafter"/>
</dbReference>
<comment type="cofactor">
    <cofactor evidence="1">
        <name>FAD</name>
        <dbReference type="ChEBI" id="CHEBI:57692"/>
    </cofactor>
</comment>
<dbReference type="AlphaFoldDB" id="A0A7J9G4J7"/>
<evidence type="ECO:0000256" key="5">
    <source>
        <dbReference type="ARBA" id="ARBA00022630"/>
    </source>
</evidence>
<dbReference type="OrthoDB" id="538336at2759"/>
<keyword evidence="6" id="KW-0274">FAD</keyword>
<evidence type="ECO:0000313" key="14">
    <source>
        <dbReference type="Proteomes" id="UP000593560"/>
    </source>
</evidence>
<organism evidence="13 14">
    <name type="scientific">Gossypium harknessii</name>
    <dbReference type="NCBI Taxonomy" id="34285"/>
    <lineage>
        <taxon>Eukaryota</taxon>
        <taxon>Viridiplantae</taxon>
        <taxon>Streptophyta</taxon>
        <taxon>Embryophyta</taxon>
        <taxon>Tracheophyta</taxon>
        <taxon>Spermatophyta</taxon>
        <taxon>Magnoliopsida</taxon>
        <taxon>eudicotyledons</taxon>
        <taxon>Gunneridae</taxon>
        <taxon>Pentapetalae</taxon>
        <taxon>rosids</taxon>
        <taxon>malvids</taxon>
        <taxon>Malvales</taxon>
        <taxon>Malvaceae</taxon>
        <taxon>Malvoideae</taxon>
        <taxon>Gossypium</taxon>
    </lineage>
</organism>
<reference evidence="13 14" key="1">
    <citation type="journal article" date="2019" name="Genome Biol. Evol.">
        <title>Insights into the evolution of the New World diploid cottons (Gossypium, subgenus Houzingenia) based on genome sequencing.</title>
        <authorList>
            <person name="Grover C.E."/>
            <person name="Arick M.A. 2nd"/>
            <person name="Thrash A."/>
            <person name="Conover J.L."/>
            <person name="Sanders W.S."/>
            <person name="Peterson D.G."/>
            <person name="Frelichowski J.E."/>
            <person name="Scheffler J.A."/>
            <person name="Scheffler B.E."/>
            <person name="Wendel J.F."/>
        </authorList>
    </citation>
    <scope>NUCLEOTIDE SEQUENCE [LARGE SCALE GENOMIC DNA]</scope>
    <source>
        <strain evidence="13">0</strain>
        <tissue evidence="13">Leaf</tissue>
    </source>
</reference>
<dbReference type="PANTHER" id="PTHR10909:SF352">
    <property type="entry name" value="ACYL-COENZYME A OXIDASE-LIKE PROTEIN"/>
    <property type="match status" value="1"/>
</dbReference>
<accession>A0A7J9G4J7</accession>
<feature type="domain" description="Acyl-CoA oxidase C-alpha1" evidence="12">
    <location>
        <begin position="158"/>
        <end position="308"/>
    </location>
</feature>
<evidence type="ECO:0000259" key="11">
    <source>
        <dbReference type="Pfam" id="PF02770"/>
    </source>
</evidence>
<evidence type="ECO:0000256" key="1">
    <source>
        <dbReference type="ARBA" id="ARBA00001974"/>
    </source>
</evidence>
<comment type="caution">
    <text evidence="13">The sequence shown here is derived from an EMBL/GenBank/DDBJ whole genome shotgun (WGS) entry which is preliminary data.</text>
</comment>
<evidence type="ECO:0000259" key="12">
    <source>
        <dbReference type="Pfam" id="PF22924"/>
    </source>
</evidence>